<dbReference type="GO" id="GO:0004125">
    <property type="term" value="F:L-seryl-tRNA(Sec) selenium transferase activity"/>
    <property type="evidence" value="ECO:0007669"/>
    <property type="project" value="UniProtKB-UniRule"/>
</dbReference>
<dbReference type="Gene3D" id="3.40.640.10">
    <property type="entry name" value="Type I PLP-dependent aspartate aminotransferase-like (Major domain)"/>
    <property type="match status" value="1"/>
</dbReference>
<evidence type="ECO:0000256" key="8">
    <source>
        <dbReference type="HAMAP-Rule" id="MF_00423"/>
    </source>
</evidence>
<keyword evidence="2 8" id="KW-0963">Cytoplasm</keyword>
<dbReference type="HAMAP" id="MF_00423">
    <property type="entry name" value="SelA"/>
    <property type="match status" value="1"/>
</dbReference>
<dbReference type="UniPathway" id="UPA00906">
    <property type="reaction ID" value="UER00896"/>
</dbReference>
<dbReference type="InterPro" id="IPR004534">
    <property type="entry name" value="SelA_trans"/>
</dbReference>
<protein>
    <recommendedName>
        <fullName evidence="8">L-seryl-tRNA(Sec) selenium transferase</fullName>
        <ecNumber evidence="8">2.9.1.1</ecNumber>
    </recommendedName>
    <alternativeName>
        <fullName evidence="8">Selenocysteine synthase</fullName>
        <shortName evidence="8">Sec synthase</shortName>
    </alternativeName>
    <alternativeName>
        <fullName evidence="8">Selenocysteinyl-tRNA(Sec) synthase</fullName>
    </alternativeName>
</protein>
<comment type="subcellular location">
    <subcellularLocation>
        <location evidence="8">Cytoplasm</location>
    </subcellularLocation>
</comment>
<dbReference type="FunFam" id="3.40.640.10:FF:000028">
    <property type="entry name" value="L-seryl-tRNA(Sec) selenium transferase"/>
    <property type="match status" value="1"/>
</dbReference>
<evidence type="ECO:0000256" key="7">
    <source>
        <dbReference type="ARBA" id="ARBA00044507"/>
    </source>
</evidence>
<evidence type="ECO:0000256" key="4">
    <source>
        <dbReference type="ARBA" id="ARBA00022898"/>
    </source>
</evidence>
<dbReference type="AlphaFoldDB" id="A0A7V5NZ45"/>
<comment type="caution">
    <text evidence="10">The sequence shown here is derived from an EMBL/GenBank/DDBJ whole genome shotgun (WGS) entry which is preliminary data.</text>
</comment>
<dbReference type="EMBL" id="DROK01000097">
    <property type="protein sequence ID" value="HHI96879.1"/>
    <property type="molecule type" value="Genomic_DNA"/>
</dbReference>
<comment type="catalytic activity">
    <reaction evidence="8">
        <text>L-seryl-tRNA(Sec) + selenophosphate + H(+) = L-selenocysteinyl-tRNA(Sec) + phosphate</text>
        <dbReference type="Rhea" id="RHEA:22728"/>
        <dbReference type="Rhea" id="RHEA-COMP:9742"/>
        <dbReference type="Rhea" id="RHEA-COMP:9743"/>
        <dbReference type="ChEBI" id="CHEBI:15378"/>
        <dbReference type="ChEBI" id="CHEBI:16144"/>
        <dbReference type="ChEBI" id="CHEBI:43474"/>
        <dbReference type="ChEBI" id="CHEBI:78533"/>
        <dbReference type="ChEBI" id="CHEBI:78573"/>
        <dbReference type="EC" id="2.9.1.1"/>
    </reaction>
</comment>
<comment type="function">
    <text evidence="8">Converts seryl-tRNA(Sec) to selenocysteinyl-tRNA(Sec) required for selenoprotein biosynthesis.</text>
</comment>
<dbReference type="InterPro" id="IPR018319">
    <property type="entry name" value="SelA-like"/>
</dbReference>
<dbReference type="InterPro" id="IPR015421">
    <property type="entry name" value="PyrdxlP-dep_Trfase_major"/>
</dbReference>
<comment type="cofactor">
    <cofactor evidence="1 8 9">
        <name>pyridoxal 5'-phosphate</name>
        <dbReference type="ChEBI" id="CHEBI:597326"/>
    </cofactor>
</comment>
<dbReference type="Proteomes" id="UP000886101">
    <property type="component" value="Unassembled WGS sequence"/>
</dbReference>
<keyword evidence="4 8" id="KW-0663">Pyridoxal phosphate</keyword>
<gene>
    <name evidence="8" type="primary">selA</name>
    <name evidence="10" type="ORF">ENJ96_03410</name>
</gene>
<reference evidence="10" key="1">
    <citation type="journal article" date="2020" name="mSystems">
        <title>Genome- and Community-Level Interaction Insights into Carbon Utilization and Element Cycling Functions of Hydrothermarchaeota in Hydrothermal Sediment.</title>
        <authorList>
            <person name="Zhou Z."/>
            <person name="Liu Y."/>
            <person name="Xu W."/>
            <person name="Pan J."/>
            <person name="Luo Z.H."/>
            <person name="Li M."/>
        </authorList>
    </citation>
    <scope>NUCLEOTIDE SEQUENCE [LARGE SCALE GENOMIC DNA]</scope>
    <source>
        <strain evidence="10">HyVt-533</strain>
    </source>
</reference>
<sequence>MEDRADLLRQIPAVHELAEALRQKFPKAPERLITAAARNATDTLRREILEGKRKELSREEALSRAESFLAEKLRPNLRRVINATGVVVHTNLGRSLLPQEAVEAVKEIATRYSNLEFDLKTGKRGSRYVHVEEILLELTGAEAALVVNNNAAAVLLTLNTLAAGKEVIVSRGELVEIGGSFRIPDVMARSGAILREVGATNRTHLRDYEAAINENTALLMKVHKSNYAIVGFTKEVSGKELVELGRRYGLTVVEDLGSGCFVDFSRYGLPKEPTVQEVLATGVDVVTFSGDKLLGGPQAGLILGRKELVAAIRKNPLNRAVRIDKMTLAALEAVLALYRDETEAISKIPTLAMITKKPEEIKKEALRLKRRLKRALPQDVTLQVVETISRVGGGALPLASPRSYAVALKSTRLSAAALEEALRRASPPVIARIEEDTLLLDLRTVLPVEHPEIVAALTKIFNEAGGDCSYPVDH</sequence>
<keyword evidence="3 8" id="KW-0808">Transferase</keyword>
<evidence type="ECO:0000256" key="6">
    <source>
        <dbReference type="ARBA" id="ARBA00023266"/>
    </source>
</evidence>
<evidence type="ECO:0000256" key="2">
    <source>
        <dbReference type="ARBA" id="ARBA00022490"/>
    </source>
</evidence>
<proteinExistence type="inferred from homology"/>
<dbReference type="EC" id="2.9.1.1" evidence="8"/>
<evidence type="ECO:0000313" key="10">
    <source>
        <dbReference type="EMBL" id="HHI96879.1"/>
    </source>
</evidence>
<dbReference type="SUPFAM" id="SSF53383">
    <property type="entry name" value="PLP-dependent transferases"/>
    <property type="match status" value="1"/>
</dbReference>
<dbReference type="Gene3D" id="3.90.1150.180">
    <property type="match status" value="1"/>
</dbReference>
<keyword evidence="5 8" id="KW-0648">Protein biosynthesis</keyword>
<dbReference type="InterPro" id="IPR015424">
    <property type="entry name" value="PyrdxlP-dep_Trfase"/>
</dbReference>
<keyword evidence="6 8" id="KW-0711">Selenium</keyword>
<dbReference type="NCBIfam" id="TIGR00474">
    <property type="entry name" value="selA"/>
    <property type="match status" value="1"/>
</dbReference>
<name>A0A7V5NZ45_9BACT</name>
<dbReference type="GO" id="GO:0001717">
    <property type="term" value="P:conversion of seryl-tRNAsec to selenocys-tRNAsec"/>
    <property type="evidence" value="ECO:0007669"/>
    <property type="project" value="UniProtKB-UniRule"/>
</dbReference>
<dbReference type="PANTHER" id="PTHR32328:SF0">
    <property type="entry name" value="L-SERYL-TRNA(SEC) SELENIUM TRANSFERASE"/>
    <property type="match status" value="1"/>
</dbReference>
<organism evidence="10">
    <name type="scientific">Thermodesulfatator atlanticus</name>
    <dbReference type="NCBI Taxonomy" id="501497"/>
    <lineage>
        <taxon>Bacteria</taxon>
        <taxon>Pseudomonadati</taxon>
        <taxon>Thermodesulfobacteriota</taxon>
        <taxon>Thermodesulfobacteria</taxon>
        <taxon>Thermodesulfobacteriales</taxon>
        <taxon>Thermodesulfatatoraceae</taxon>
        <taxon>Thermodesulfatator</taxon>
    </lineage>
</organism>
<comment type="similarity">
    <text evidence="7 8">Belongs to the SelA family.</text>
</comment>
<evidence type="ECO:0000256" key="1">
    <source>
        <dbReference type="ARBA" id="ARBA00001933"/>
    </source>
</evidence>
<feature type="modified residue" description="N6-(pyridoxal phosphate)lysine" evidence="8 9">
    <location>
        <position position="292"/>
    </location>
</feature>
<comment type="pathway">
    <text evidence="8">Aminoacyl-tRNA biosynthesis; selenocysteinyl-tRNA(Sec) biosynthesis; selenocysteinyl-tRNA(Sec) from L-seryl-tRNA(Sec) (bacterial route): step 1/1.</text>
</comment>
<dbReference type="PANTHER" id="PTHR32328">
    <property type="entry name" value="L-SERYL-TRNA(SEC) SELENIUM TRANSFERASE"/>
    <property type="match status" value="1"/>
</dbReference>
<dbReference type="GO" id="GO:0001514">
    <property type="term" value="P:selenocysteine incorporation"/>
    <property type="evidence" value="ECO:0007669"/>
    <property type="project" value="UniProtKB-UniRule"/>
</dbReference>
<dbReference type="GO" id="GO:0005737">
    <property type="term" value="C:cytoplasm"/>
    <property type="evidence" value="ECO:0007669"/>
    <property type="project" value="UniProtKB-SubCell"/>
</dbReference>
<accession>A0A7V5NZ45</accession>
<evidence type="ECO:0000256" key="5">
    <source>
        <dbReference type="ARBA" id="ARBA00022917"/>
    </source>
</evidence>
<dbReference type="Pfam" id="PF03841">
    <property type="entry name" value="SelA"/>
    <property type="match status" value="1"/>
</dbReference>
<evidence type="ECO:0000256" key="3">
    <source>
        <dbReference type="ARBA" id="ARBA00022679"/>
    </source>
</evidence>
<evidence type="ECO:0000256" key="9">
    <source>
        <dbReference type="PIRSR" id="PIRSR618319-50"/>
    </source>
</evidence>